<dbReference type="PANTHER" id="PTHR11817">
    <property type="entry name" value="PYRUVATE KINASE"/>
    <property type="match status" value="1"/>
</dbReference>
<reference evidence="2" key="1">
    <citation type="submission" date="2018-05" db="EMBL/GenBank/DDBJ databases">
        <authorList>
            <person name="Lanie J.A."/>
            <person name="Ng W.-L."/>
            <person name="Kazmierczak K.M."/>
            <person name="Andrzejewski T.M."/>
            <person name="Davidsen T.M."/>
            <person name="Wayne K.J."/>
            <person name="Tettelin H."/>
            <person name="Glass J.I."/>
            <person name="Rusch D."/>
            <person name="Podicherti R."/>
            <person name="Tsui H.-C.T."/>
            <person name="Winkler M.E."/>
        </authorList>
    </citation>
    <scope>NUCLEOTIDE SEQUENCE</scope>
</reference>
<dbReference type="Gene3D" id="3.40.1380.20">
    <property type="entry name" value="Pyruvate kinase, C-terminal domain"/>
    <property type="match status" value="1"/>
</dbReference>
<dbReference type="AlphaFoldDB" id="A0A383A1Y7"/>
<dbReference type="SUPFAM" id="SSF52935">
    <property type="entry name" value="PK C-terminal domain-like"/>
    <property type="match status" value="1"/>
</dbReference>
<dbReference type="InterPro" id="IPR001697">
    <property type="entry name" value="Pyr_Knase"/>
</dbReference>
<evidence type="ECO:0000259" key="1">
    <source>
        <dbReference type="Pfam" id="PF02887"/>
    </source>
</evidence>
<accession>A0A383A1Y7</accession>
<dbReference type="GO" id="GO:0030955">
    <property type="term" value="F:potassium ion binding"/>
    <property type="evidence" value="ECO:0007669"/>
    <property type="project" value="InterPro"/>
</dbReference>
<dbReference type="InterPro" id="IPR015795">
    <property type="entry name" value="Pyrv_Knase_C"/>
</dbReference>
<dbReference type="Pfam" id="PF02887">
    <property type="entry name" value="PK_C"/>
    <property type="match status" value="1"/>
</dbReference>
<proteinExistence type="predicted"/>
<dbReference type="EMBL" id="UINC01188435">
    <property type="protein sequence ID" value="SVE01653.1"/>
    <property type="molecule type" value="Genomic_DNA"/>
</dbReference>
<evidence type="ECO:0000313" key="2">
    <source>
        <dbReference type="EMBL" id="SVE01653.1"/>
    </source>
</evidence>
<dbReference type="GO" id="GO:0000287">
    <property type="term" value="F:magnesium ion binding"/>
    <property type="evidence" value="ECO:0007669"/>
    <property type="project" value="InterPro"/>
</dbReference>
<organism evidence="2">
    <name type="scientific">marine metagenome</name>
    <dbReference type="NCBI Taxonomy" id="408172"/>
    <lineage>
        <taxon>unclassified sequences</taxon>
        <taxon>metagenomes</taxon>
        <taxon>ecological metagenomes</taxon>
    </lineage>
</organism>
<name>A0A383A1Y7_9ZZZZ</name>
<dbReference type="InterPro" id="IPR036918">
    <property type="entry name" value="Pyrv_Knase_C_sf"/>
</dbReference>
<dbReference type="GO" id="GO:0004743">
    <property type="term" value="F:pyruvate kinase activity"/>
    <property type="evidence" value="ECO:0007669"/>
    <property type="project" value="InterPro"/>
</dbReference>
<feature type="domain" description="Pyruvate kinase C-terminal" evidence="1">
    <location>
        <begin position="54"/>
        <end position="166"/>
    </location>
</feature>
<gene>
    <name evidence="2" type="ORF">METZ01_LOCUS454507</name>
</gene>
<protein>
    <recommendedName>
        <fullName evidence="1">Pyruvate kinase C-terminal domain-containing protein</fullName>
    </recommendedName>
</protein>
<sequence length="169" mass="18116">ATGLVLAAETAIGKFPIEATQVMTDVALETEPALPYEKLIVEKQVHQESKTDDVISYDACQSAHHLDAKAIIAFTESGSTAGRVSKYRPKTPILALTPNEKVQRLLTIRWGVTPITTKTLSTVEDFFGEAKNKAIEVMEAASGDKIVLVAGLPIGVAGGTNLMRVLEII</sequence>
<feature type="non-terminal residue" evidence="2">
    <location>
        <position position="1"/>
    </location>
</feature>